<evidence type="ECO:0000256" key="1">
    <source>
        <dbReference type="SAM" id="Phobius"/>
    </source>
</evidence>
<dbReference type="Proteomes" id="UP000757900">
    <property type="component" value="Unassembled WGS sequence"/>
</dbReference>
<sequence>MKTNYLRWLAILAGMGLIAIALSRGMGYWQESLIQMDSTLRISIGLILGLSFFVFVYWQQRKNKK</sequence>
<organism evidence="2 3">
    <name type="scientific">Abiotrophia defectiva</name>
    <name type="common">Streptococcus defectivus</name>
    <dbReference type="NCBI Taxonomy" id="46125"/>
    <lineage>
        <taxon>Bacteria</taxon>
        <taxon>Bacillati</taxon>
        <taxon>Bacillota</taxon>
        <taxon>Bacilli</taxon>
        <taxon>Lactobacillales</taxon>
        <taxon>Aerococcaceae</taxon>
        <taxon>Abiotrophia</taxon>
    </lineage>
</organism>
<dbReference type="RefSeq" id="WP_023391369.1">
    <property type="nucleotide sequence ID" value="NZ_CAUQWR010000009.1"/>
</dbReference>
<feature type="transmembrane region" description="Helical" evidence="1">
    <location>
        <begin position="39"/>
        <end position="58"/>
    </location>
</feature>
<reference evidence="2" key="1">
    <citation type="submission" date="2020-04" db="EMBL/GenBank/DDBJ databases">
        <title>Deep metagenomics examines the oral microbiome during advanced dental caries in children, revealing novel taxa and co-occurrences with host molecules.</title>
        <authorList>
            <person name="Baker J.L."/>
            <person name="Morton J.T."/>
            <person name="Dinis M."/>
            <person name="Alvarez R."/>
            <person name="Tran N.C."/>
            <person name="Knight R."/>
            <person name="Edlund A."/>
        </authorList>
    </citation>
    <scope>NUCLEOTIDE SEQUENCE</scope>
    <source>
        <strain evidence="2">JCVI_23_bin.16</strain>
    </source>
</reference>
<dbReference type="EMBL" id="JABZFV010000030">
    <property type="protein sequence ID" value="MBF0934509.1"/>
    <property type="molecule type" value="Genomic_DNA"/>
</dbReference>
<keyword evidence="1" id="KW-0812">Transmembrane</keyword>
<gene>
    <name evidence="2" type="ORF">HXK00_02555</name>
</gene>
<proteinExistence type="predicted"/>
<comment type="caution">
    <text evidence="2">The sequence shown here is derived from an EMBL/GenBank/DDBJ whole genome shotgun (WGS) entry which is preliminary data.</text>
</comment>
<dbReference type="AlphaFoldDB" id="A0A929MNN5"/>
<keyword evidence="1" id="KW-1133">Transmembrane helix</keyword>
<evidence type="ECO:0000313" key="3">
    <source>
        <dbReference type="Proteomes" id="UP000757900"/>
    </source>
</evidence>
<keyword evidence="1" id="KW-0472">Membrane</keyword>
<dbReference type="GeneID" id="84816805"/>
<name>A0A929MNN5_ABIDE</name>
<accession>A0A929MNN5</accession>
<protein>
    <submittedName>
        <fullName evidence="2">Uncharacterized protein</fullName>
    </submittedName>
</protein>
<evidence type="ECO:0000313" key="2">
    <source>
        <dbReference type="EMBL" id="MBF0934509.1"/>
    </source>
</evidence>